<proteinExistence type="predicted"/>
<evidence type="ECO:0000259" key="2">
    <source>
        <dbReference type="Pfam" id="PF19116"/>
    </source>
</evidence>
<reference evidence="3" key="1">
    <citation type="submission" date="2020-12" db="EMBL/GenBank/DDBJ databases">
        <title>Oil enriched cultivation method for isolating marine PHA-producing bacteria.</title>
        <authorList>
            <person name="Zheng W."/>
            <person name="Yu S."/>
            <person name="Huang Y."/>
        </authorList>
    </citation>
    <scope>NUCLEOTIDE SEQUENCE</scope>
    <source>
        <strain evidence="3">SY-2-12</strain>
    </source>
</reference>
<evidence type="ECO:0000313" key="4">
    <source>
        <dbReference type="Proteomes" id="UP000664096"/>
    </source>
</evidence>
<feature type="region of interest" description="Disordered" evidence="1">
    <location>
        <begin position="1"/>
        <end position="26"/>
    </location>
</feature>
<feature type="non-terminal residue" evidence="3">
    <location>
        <position position="1"/>
    </location>
</feature>
<dbReference type="EMBL" id="JAEKJZ010000013">
    <property type="protein sequence ID" value="MBN9674117.1"/>
    <property type="molecule type" value="Genomic_DNA"/>
</dbReference>
<sequence length="259" mass="25644">EGLSLTSDEDDIASVDALGTSPDGPATQPVAGEAFGETGDLGYAATVTGSLSSIVSFGADGAAAEGGYAFTGDAVTVMTALGLSSAGDGLSYQIFDNTLLAYVNVIGGADYDAGSDYPIFSFTLDPVTGEFTFQQIGQLDHVDGEGENTALEGAGGALEGIDFGAILEATDGDGDTVGLDGKLTITITDDTPAPEAEVVDQIIIDESGGAAGDNTSDADVAALFAGVANPGSDSDLPAPVYARKDIVDGNSGYSGNGAD</sequence>
<dbReference type="Pfam" id="PF19116">
    <property type="entry name" value="DUF5801"/>
    <property type="match status" value="1"/>
</dbReference>
<evidence type="ECO:0000256" key="1">
    <source>
        <dbReference type="SAM" id="MobiDB-lite"/>
    </source>
</evidence>
<feature type="non-terminal residue" evidence="3">
    <location>
        <position position="259"/>
    </location>
</feature>
<evidence type="ECO:0000313" key="3">
    <source>
        <dbReference type="EMBL" id="MBN9674117.1"/>
    </source>
</evidence>
<dbReference type="AlphaFoldDB" id="A0A939EJ36"/>
<feature type="domain" description="DUF5801" evidence="2">
    <location>
        <begin position="44"/>
        <end position="177"/>
    </location>
</feature>
<dbReference type="RefSeq" id="WP_207144430.1">
    <property type="nucleotide sequence ID" value="NZ_JAEKJZ010000013.1"/>
</dbReference>
<dbReference type="InterPro" id="IPR043824">
    <property type="entry name" value="DUF5801"/>
</dbReference>
<gene>
    <name evidence="3" type="ORF">JF539_27440</name>
</gene>
<protein>
    <recommendedName>
        <fullName evidence="2">DUF5801 domain-containing protein</fullName>
    </recommendedName>
</protein>
<name>A0A939EJ36_9HYPH</name>
<organism evidence="3 4">
    <name type="scientific">Roseibium aggregatum</name>
    <dbReference type="NCBI Taxonomy" id="187304"/>
    <lineage>
        <taxon>Bacteria</taxon>
        <taxon>Pseudomonadati</taxon>
        <taxon>Pseudomonadota</taxon>
        <taxon>Alphaproteobacteria</taxon>
        <taxon>Hyphomicrobiales</taxon>
        <taxon>Stappiaceae</taxon>
        <taxon>Roseibium</taxon>
    </lineage>
</organism>
<comment type="caution">
    <text evidence="3">The sequence shown here is derived from an EMBL/GenBank/DDBJ whole genome shotgun (WGS) entry which is preliminary data.</text>
</comment>
<dbReference type="Proteomes" id="UP000664096">
    <property type="component" value="Unassembled WGS sequence"/>
</dbReference>
<accession>A0A939EJ36</accession>